<evidence type="ECO:0000313" key="3">
    <source>
        <dbReference type="Proteomes" id="UP000190848"/>
    </source>
</evidence>
<accession>A0AAU8UQ64</accession>
<dbReference type="EMBL" id="CP016374">
    <property type="protein sequence ID" value="AQX00448.1"/>
    <property type="molecule type" value="Genomic_DNA"/>
</dbReference>
<feature type="transmembrane region" description="Helical" evidence="1">
    <location>
        <begin position="45"/>
        <end position="65"/>
    </location>
</feature>
<name>A0AAU8UQ64_9FLAO</name>
<feature type="transmembrane region" description="Helical" evidence="1">
    <location>
        <begin position="12"/>
        <end position="33"/>
    </location>
</feature>
<keyword evidence="1" id="KW-0812">Transmembrane</keyword>
<protein>
    <submittedName>
        <fullName evidence="2">Uncharacterized protein</fullName>
    </submittedName>
</protein>
<dbReference type="Proteomes" id="UP000190848">
    <property type="component" value="Chromosome"/>
</dbReference>
<sequence length="134" mass="15542">METLDKFVTDHPFLSLVIGIVAPYIITFISKALKNSIFGNLKIPAMIFTIIRYFIPVLLLVYYLVSNNLEMNARNVISLIVIIGSMIYQLLMDYFIKLQDQFISKIEDDNKKFLTINEFMIASHSDIEKLKDKK</sequence>
<reference evidence="2 3" key="1">
    <citation type="submission" date="2016-07" db="EMBL/GenBank/DDBJ databases">
        <title>Revisiting the taxonomy of the Elizabethkingia Genus using Whole-Genome Sequencing, Optical Mapping, and MALDI-TOF, along with proposal of three novel Elizabethkingia species: Elizabethkingia bruuniana sp. nov., Elizabethkingia ursingii sp. nov., and Elizabethkingia occulta sp. nov.</title>
        <authorList>
            <person name="Nicholson A.C."/>
        </authorList>
    </citation>
    <scope>NUCLEOTIDE SEQUENCE [LARGE SCALE GENOMIC DNA]</scope>
    <source>
        <strain evidence="2 3">F3201</strain>
    </source>
</reference>
<keyword evidence="1" id="KW-1133">Transmembrane helix</keyword>
<proteinExistence type="predicted"/>
<organism evidence="2 3">
    <name type="scientific">Elizabethkingia anophelis</name>
    <dbReference type="NCBI Taxonomy" id="1117645"/>
    <lineage>
        <taxon>Bacteria</taxon>
        <taxon>Pseudomonadati</taxon>
        <taxon>Bacteroidota</taxon>
        <taxon>Flavobacteriia</taxon>
        <taxon>Flavobacteriales</taxon>
        <taxon>Weeksellaceae</taxon>
        <taxon>Elizabethkingia</taxon>
    </lineage>
</organism>
<evidence type="ECO:0000313" key="2">
    <source>
        <dbReference type="EMBL" id="AQX00448.1"/>
    </source>
</evidence>
<gene>
    <name evidence="2" type="ORF">BBD32_02695</name>
</gene>
<evidence type="ECO:0000256" key="1">
    <source>
        <dbReference type="SAM" id="Phobius"/>
    </source>
</evidence>
<dbReference type="AlphaFoldDB" id="A0AAU8UQ64"/>
<feature type="transmembrane region" description="Helical" evidence="1">
    <location>
        <begin position="77"/>
        <end position="96"/>
    </location>
</feature>
<dbReference type="RefSeq" id="WP_078395139.1">
    <property type="nucleotide sequence ID" value="NZ_CP016374.1"/>
</dbReference>
<keyword evidence="1" id="KW-0472">Membrane</keyword>